<name>A0A934SKD7_9RHOB</name>
<feature type="transmembrane region" description="Helical" evidence="1">
    <location>
        <begin position="56"/>
        <end position="78"/>
    </location>
</feature>
<evidence type="ECO:0008006" key="4">
    <source>
        <dbReference type="Google" id="ProtNLM"/>
    </source>
</evidence>
<sequence length="80" mass="8764">MTYLHAIIAGLIAGPVYAWAMTLDIPRRRFEARMQRFRNGEGKDPAKAHLGPHKPLWENAVAAGLIVMLVGGIIANMAQV</sequence>
<keyword evidence="1" id="KW-1133">Transmembrane helix</keyword>
<dbReference type="AlphaFoldDB" id="A0A934SKD7"/>
<evidence type="ECO:0000313" key="2">
    <source>
        <dbReference type="EMBL" id="MBK4215998.1"/>
    </source>
</evidence>
<feature type="transmembrane region" description="Helical" evidence="1">
    <location>
        <begin position="6"/>
        <end position="26"/>
    </location>
</feature>
<protein>
    <recommendedName>
        <fullName evidence="4">Phospho-N-acetylmuramoyl-pentapeptide-transferase</fullName>
    </recommendedName>
</protein>
<keyword evidence="3" id="KW-1185">Reference proteome</keyword>
<evidence type="ECO:0000313" key="3">
    <source>
        <dbReference type="Proteomes" id="UP000640485"/>
    </source>
</evidence>
<gene>
    <name evidence="2" type="ORF">JJJ17_08685</name>
</gene>
<dbReference type="EMBL" id="JAEPRQ010000002">
    <property type="protein sequence ID" value="MBK4215998.1"/>
    <property type="molecule type" value="Genomic_DNA"/>
</dbReference>
<comment type="caution">
    <text evidence="2">The sequence shown here is derived from an EMBL/GenBank/DDBJ whole genome shotgun (WGS) entry which is preliminary data.</text>
</comment>
<organism evidence="2 3">
    <name type="scientific">Paracoccus caeni</name>
    <dbReference type="NCBI Taxonomy" id="657651"/>
    <lineage>
        <taxon>Bacteria</taxon>
        <taxon>Pseudomonadati</taxon>
        <taxon>Pseudomonadota</taxon>
        <taxon>Alphaproteobacteria</taxon>
        <taxon>Rhodobacterales</taxon>
        <taxon>Paracoccaceae</taxon>
        <taxon>Paracoccus</taxon>
    </lineage>
</organism>
<reference evidence="2" key="1">
    <citation type="submission" date="2021-01" db="EMBL/GenBank/DDBJ databases">
        <title>Paracoccus amoyensis sp. nov., isolated from the surface seawater along the coast of Xiamen Island, China.</title>
        <authorList>
            <person name="Lyu L."/>
        </authorList>
    </citation>
    <scope>NUCLEOTIDE SEQUENCE</scope>
    <source>
        <strain evidence="2">MJ17</strain>
    </source>
</reference>
<keyword evidence="1" id="KW-0812">Transmembrane</keyword>
<proteinExistence type="predicted"/>
<dbReference type="Proteomes" id="UP000640485">
    <property type="component" value="Unassembled WGS sequence"/>
</dbReference>
<keyword evidence="1" id="KW-0472">Membrane</keyword>
<accession>A0A934SKD7</accession>
<evidence type="ECO:0000256" key="1">
    <source>
        <dbReference type="SAM" id="Phobius"/>
    </source>
</evidence>
<dbReference type="RefSeq" id="WP_200685473.1">
    <property type="nucleotide sequence ID" value="NZ_JAEPRQ010000002.1"/>
</dbReference>